<proteinExistence type="predicted"/>
<evidence type="ECO:0000256" key="1">
    <source>
        <dbReference type="SAM" id="MobiDB-lite"/>
    </source>
</evidence>
<sequence>MSTPDDSTFLNTSLDQADIYQKDRLASGMFGRTSGGEGKKKAR</sequence>
<dbReference type="PATRIC" id="fig|178606.4.peg.770"/>
<protein>
    <submittedName>
        <fullName evidence="2">Uncharacterized protein</fullName>
    </submittedName>
</protein>
<dbReference type="EMBL" id="JPGK01000003">
    <property type="protein sequence ID" value="KGA94202.1"/>
    <property type="molecule type" value="Genomic_DNA"/>
</dbReference>
<evidence type="ECO:0000313" key="2">
    <source>
        <dbReference type="EMBL" id="KGA94202.1"/>
    </source>
</evidence>
<gene>
    <name evidence="2" type="ORF">LptCag_0965</name>
</gene>
<evidence type="ECO:0000313" key="3">
    <source>
        <dbReference type="Proteomes" id="UP000029452"/>
    </source>
</evidence>
<comment type="caution">
    <text evidence="2">The sequence shown here is derived from an EMBL/GenBank/DDBJ whole genome shotgun (WGS) entry which is preliminary data.</text>
</comment>
<accession>A0A094WEY2</accession>
<organism evidence="2 3">
    <name type="scientific">Leptospirillum ferriphilum</name>
    <dbReference type="NCBI Taxonomy" id="178606"/>
    <lineage>
        <taxon>Bacteria</taxon>
        <taxon>Pseudomonadati</taxon>
        <taxon>Nitrospirota</taxon>
        <taxon>Nitrospiria</taxon>
        <taxon>Nitrospirales</taxon>
        <taxon>Nitrospiraceae</taxon>
        <taxon>Leptospirillum</taxon>
    </lineage>
</organism>
<feature type="region of interest" description="Disordered" evidence="1">
    <location>
        <begin position="23"/>
        <end position="43"/>
    </location>
</feature>
<dbReference type="Proteomes" id="UP000029452">
    <property type="component" value="Unassembled WGS sequence"/>
</dbReference>
<reference evidence="2 3" key="1">
    <citation type="submission" date="2014-06" db="EMBL/GenBank/DDBJ databases">
        <title>Draft genome sequence of iron oxidizing acidophile Leptospirillum ferriphilum DSM14647.</title>
        <authorList>
            <person name="Cardenas J.P."/>
            <person name="Lazcano M."/>
            <person name="Ossandon F.J."/>
            <person name="Corbett M."/>
            <person name="Holmes D.S."/>
            <person name="Watkin E."/>
        </authorList>
    </citation>
    <scope>NUCLEOTIDE SEQUENCE [LARGE SCALE GENOMIC DNA]</scope>
    <source>
        <strain evidence="2 3">DSM 14647</strain>
    </source>
</reference>
<dbReference type="AlphaFoldDB" id="A0A094WEY2"/>
<name>A0A094WEY2_9BACT</name>